<organism evidence="3">
    <name type="scientific">Tanacetum cinerariifolium</name>
    <name type="common">Dalmatian daisy</name>
    <name type="synonym">Chrysanthemum cinerariifolium</name>
    <dbReference type="NCBI Taxonomy" id="118510"/>
    <lineage>
        <taxon>Eukaryota</taxon>
        <taxon>Viridiplantae</taxon>
        <taxon>Streptophyta</taxon>
        <taxon>Embryophyta</taxon>
        <taxon>Tracheophyta</taxon>
        <taxon>Spermatophyta</taxon>
        <taxon>Magnoliopsida</taxon>
        <taxon>eudicotyledons</taxon>
        <taxon>Gunneridae</taxon>
        <taxon>Pentapetalae</taxon>
        <taxon>asterids</taxon>
        <taxon>campanulids</taxon>
        <taxon>Asterales</taxon>
        <taxon>Asteraceae</taxon>
        <taxon>Asteroideae</taxon>
        <taxon>Anthemideae</taxon>
        <taxon>Anthemidinae</taxon>
        <taxon>Tanacetum</taxon>
    </lineage>
</organism>
<feature type="region of interest" description="Disordered" evidence="1">
    <location>
        <begin position="461"/>
        <end position="495"/>
    </location>
</feature>
<protein>
    <recommendedName>
        <fullName evidence="2">Reverse transcriptase Ty1/copia-type domain-containing protein</fullName>
    </recommendedName>
</protein>
<comment type="caution">
    <text evidence="3">The sequence shown here is derived from an EMBL/GenBank/DDBJ whole genome shotgun (WGS) entry which is preliminary data.</text>
</comment>
<evidence type="ECO:0000259" key="2">
    <source>
        <dbReference type="Pfam" id="PF07727"/>
    </source>
</evidence>
<dbReference type="AlphaFoldDB" id="A0A6L2KQZ0"/>
<sequence length="624" mass="69890">MLTTRNPIIHGDPMLQIFHRRLLLSMIGCPDCSMVSGLWMFKTYDREPLSAHELYRSLIRLQYNKTPYELMHDKKPNLSFLHVFGSLCYPTNDNDNMGKLDAKADIGPGLQCLTPATSSSGLVSNLIPQRPCNPPTRVDWDRLFQPMFDEYFNPLIIDVSPVPVAAAPRAIVLGDSLVLTSIDQYAPSINSTSQGSSSNVRPIHTLFERLSRWIKDHPIANQEEGIDSEEPFSPVARIEAICNVSHKNMMIYEMDVKMDFLNGKLKEEVYVSQAEGFVDQDNPSYVFKLKKALYGAVDPTLFTWKAGNELLLVQIYVKDIIFASTNIAMCNEFANLMTNTHMAKKNKVDEDLQGKQVDATLYRGMIGSLMYLTSSRPDIIHAVCLCARCNGRTANVQTGAKIIKQSTRKTFIEDIDRLEPGWYMENTNLTRSNIIQDKVDINLNVFSSLMLNMIETMNEDPNQSQIHQRNVPPPAVPPVANTNDQNPSQAPSDMQNNNQITQMVWPNASALPPPYPPLAPLVVGQESSILNRNQRNSWAIGLCDCFSDLKISFLVLLCPCVAFGKIAEIVNEGETRDSRLARRLAFDFNCLKKISYGGIANGHVVGLIIKLSDTGILIVMEEIL</sequence>
<dbReference type="InterPro" id="IPR013103">
    <property type="entry name" value="RVT_2"/>
</dbReference>
<dbReference type="Pfam" id="PF07727">
    <property type="entry name" value="RVT_2"/>
    <property type="match status" value="1"/>
</dbReference>
<proteinExistence type="predicted"/>
<reference evidence="3" key="1">
    <citation type="journal article" date="2019" name="Sci. Rep.">
        <title>Draft genome of Tanacetum cinerariifolium, the natural source of mosquito coil.</title>
        <authorList>
            <person name="Yamashiro T."/>
            <person name="Shiraishi A."/>
            <person name="Satake H."/>
            <person name="Nakayama K."/>
        </authorList>
    </citation>
    <scope>NUCLEOTIDE SEQUENCE</scope>
</reference>
<evidence type="ECO:0000256" key="1">
    <source>
        <dbReference type="SAM" id="MobiDB-lite"/>
    </source>
</evidence>
<dbReference type="EMBL" id="BKCJ010002854">
    <property type="protein sequence ID" value="GEU51359.1"/>
    <property type="molecule type" value="Genomic_DNA"/>
</dbReference>
<evidence type="ECO:0000313" key="3">
    <source>
        <dbReference type="EMBL" id="GEU51359.1"/>
    </source>
</evidence>
<name>A0A6L2KQZ0_TANCI</name>
<dbReference type="PANTHER" id="PTHR15907">
    <property type="entry name" value="DUF614 FAMILY PROTEIN-RELATED"/>
    <property type="match status" value="1"/>
</dbReference>
<dbReference type="InterPro" id="IPR006461">
    <property type="entry name" value="PLAC_motif_containing"/>
</dbReference>
<accession>A0A6L2KQZ0</accession>
<gene>
    <name evidence="3" type="ORF">Tci_023337</name>
</gene>
<feature type="domain" description="Reverse transcriptase Ty1/copia-type" evidence="2">
    <location>
        <begin position="222"/>
        <end position="296"/>
    </location>
</feature>
<feature type="compositionally biased region" description="Polar residues" evidence="1">
    <location>
        <begin position="481"/>
        <end position="495"/>
    </location>
</feature>